<dbReference type="PANTHER" id="PTHR45835">
    <property type="entry name" value="YALI0A06105P"/>
    <property type="match status" value="1"/>
</dbReference>
<dbReference type="Gene3D" id="3.30.420.10">
    <property type="entry name" value="Ribonuclease H-like superfamily/Ribonuclease H"/>
    <property type="match status" value="1"/>
</dbReference>
<reference evidence="2" key="1">
    <citation type="submission" date="2020-06" db="EMBL/GenBank/DDBJ databases">
        <authorList>
            <person name="Li T."/>
            <person name="Hu X."/>
            <person name="Zhang T."/>
            <person name="Song X."/>
            <person name="Zhang H."/>
            <person name="Dai N."/>
            <person name="Sheng W."/>
            <person name="Hou X."/>
            <person name="Wei L."/>
        </authorList>
    </citation>
    <scope>NUCLEOTIDE SEQUENCE</scope>
    <source>
        <strain evidence="2">G01</strain>
        <tissue evidence="2">Leaf</tissue>
    </source>
</reference>
<proteinExistence type="predicted"/>
<comment type="caution">
    <text evidence="2">The sequence shown here is derived from an EMBL/GenBank/DDBJ whole genome shotgun (WGS) entry which is preliminary data.</text>
</comment>
<feature type="domain" description="Integrase catalytic" evidence="1">
    <location>
        <begin position="1"/>
        <end position="79"/>
    </location>
</feature>
<dbReference type="SUPFAM" id="SSF53098">
    <property type="entry name" value="Ribonuclease H-like"/>
    <property type="match status" value="1"/>
</dbReference>
<accession>A0AAW2JF29</accession>
<organism evidence="2">
    <name type="scientific">Sesamum angustifolium</name>
    <dbReference type="NCBI Taxonomy" id="2727405"/>
    <lineage>
        <taxon>Eukaryota</taxon>
        <taxon>Viridiplantae</taxon>
        <taxon>Streptophyta</taxon>
        <taxon>Embryophyta</taxon>
        <taxon>Tracheophyta</taxon>
        <taxon>Spermatophyta</taxon>
        <taxon>Magnoliopsida</taxon>
        <taxon>eudicotyledons</taxon>
        <taxon>Gunneridae</taxon>
        <taxon>Pentapetalae</taxon>
        <taxon>asterids</taxon>
        <taxon>lamiids</taxon>
        <taxon>Lamiales</taxon>
        <taxon>Pedaliaceae</taxon>
        <taxon>Sesamum</taxon>
    </lineage>
</organism>
<evidence type="ECO:0000259" key="1">
    <source>
        <dbReference type="PROSITE" id="PS50994"/>
    </source>
</evidence>
<dbReference type="PANTHER" id="PTHR45835:SF99">
    <property type="entry name" value="CHROMO DOMAIN-CONTAINING PROTEIN-RELATED"/>
    <property type="match status" value="1"/>
</dbReference>
<dbReference type="InterPro" id="IPR001584">
    <property type="entry name" value="Integrase_cat-core"/>
</dbReference>
<evidence type="ECO:0000313" key="2">
    <source>
        <dbReference type="EMBL" id="KAL0292843.1"/>
    </source>
</evidence>
<gene>
    <name evidence="2" type="ORF">Sangu_3249900</name>
</gene>
<dbReference type="InterPro" id="IPR012337">
    <property type="entry name" value="RNaseH-like_sf"/>
</dbReference>
<dbReference type="EMBL" id="JACGWK010001117">
    <property type="protein sequence ID" value="KAL0292843.1"/>
    <property type="molecule type" value="Genomic_DNA"/>
</dbReference>
<sequence>MGSLQMALGTKLHFSTVFHPQMDGQLERMIQALEDMMRASVIEFRGNWDDHLQLMEFAYNNSFHSSIGMARYEALYGRKCRSPTCWDIEGLRQFEGSELVQQMVDKIQTVKKYL</sequence>
<protein>
    <recommendedName>
        <fullName evidence="1">Integrase catalytic domain-containing protein</fullName>
    </recommendedName>
</protein>
<name>A0AAW2JF29_9LAMI</name>
<dbReference type="GO" id="GO:0015074">
    <property type="term" value="P:DNA integration"/>
    <property type="evidence" value="ECO:0007669"/>
    <property type="project" value="InterPro"/>
</dbReference>
<dbReference type="InterPro" id="IPR036397">
    <property type="entry name" value="RNaseH_sf"/>
</dbReference>
<dbReference type="AlphaFoldDB" id="A0AAW2JF29"/>
<reference evidence="2" key="2">
    <citation type="journal article" date="2024" name="Plant">
        <title>Genomic evolution and insights into agronomic trait innovations of Sesamum species.</title>
        <authorList>
            <person name="Miao H."/>
            <person name="Wang L."/>
            <person name="Qu L."/>
            <person name="Liu H."/>
            <person name="Sun Y."/>
            <person name="Le M."/>
            <person name="Wang Q."/>
            <person name="Wei S."/>
            <person name="Zheng Y."/>
            <person name="Lin W."/>
            <person name="Duan Y."/>
            <person name="Cao H."/>
            <person name="Xiong S."/>
            <person name="Wang X."/>
            <person name="Wei L."/>
            <person name="Li C."/>
            <person name="Ma Q."/>
            <person name="Ju M."/>
            <person name="Zhao R."/>
            <person name="Li G."/>
            <person name="Mu C."/>
            <person name="Tian Q."/>
            <person name="Mei H."/>
            <person name="Zhang T."/>
            <person name="Gao T."/>
            <person name="Zhang H."/>
        </authorList>
    </citation>
    <scope>NUCLEOTIDE SEQUENCE</scope>
    <source>
        <strain evidence="2">G01</strain>
    </source>
</reference>
<dbReference type="PROSITE" id="PS50994">
    <property type="entry name" value="INTEGRASE"/>
    <property type="match status" value="1"/>
</dbReference>
<dbReference type="GO" id="GO:0003676">
    <property type="term" value="F:nucleic acid binding"/>
    <property type="evidence" value="ECO:0007669"/>
    <property type="project" value="InterPro"/>
</dbReference>